<dbReference type="Gene3D" id="3.30.420.10">
    <property type="entry name" value="Ribonuclease H-like superfamily/Ribonuclease H"/>
    <property type="match status" value="1"/>
</dbReference>
<dbReference type="InterPro" id="IPR012337">
    <property type="entry name" value="RNaseH-like_sf"/>
</dbReference>
<dbReference type="InterPro" id="IPR036397">
    <property type="entry name" value="RNaseH_sf"/>
</dbReference>
<dbReference type="STRING" id="22663.A0A2I0JSB6"/>
<gene>
    <name evidence="2" type="ORF">CRG98_020409</name>
</gene>
<evidence type="ECO:0000313" key="2">
    <source>
        <dbReference type="EMBL" id="PKI59194.1"/>
    </source>
</evidence>
<dbReference type="PANTHER" id="PTHR35046:SF9">
    <property type="entry name" value="RNA-DIRECTED DNA POLYMERASE"/>
    <property type="match status" value="1"/>
</dbReference>
<name>A0A2I0JSB6_PUNGR</name>
<dbReference type="InterPro" id="IPR001584">
    <property type="entry name" value="Integrase_cat-core"/>
</dbReference>
<dbReference type="PROSITE" id="PS50994">
    <property type="entry name" value="INTEGRASE"/>
    <property type="match status" value="1"/>
</dbReference>
<dbReference type="SUPFAM" id="SSF53098">
    <property type="entry name" value="Ribonuclease H-like"/>
    <property type="match status" value="1"/>
</dbReference>
<evidence type="ECO:0000313" key="3">
    <source>
        <dbReference type="Proteomes" id="UP000233551"/>
    </source>
</evidence>
<proteinExistence type="predicted"/>
<organism evidence="2 3">
    <name type="scientific">Punica granatum</name>
    <name type="common">Pomegranate</name>
    <dbReference type="NCBI Taxonomy" id="22663"/>
    <lineage>
        <taxon>Eukaryota</taxon>
        <taxon>Viridiplantae</taxon>
        <taxon>Streptophyta</taxon>
        <taxon>Embryophyta</taxon>
        <taxon>Tracheophyta</taxon>
        <taxon>Spermatophyta</taxon>
        <taxon>Magnoliopsida</taxon>
        <taxon>eudicotyledons</taxon>
        <taxon>Gunneridae</taxon>
        <taxon>Pentapetalae</taxon>
        <taxon>rosids</taxon>
        <taxon>malvids</taxon>
        <taxon>Myrtales</taxon>
        <taxon>Lythraceae</taxon>
        <taxon>Punica</taxon>
    </lineage>
</organism>
<dbReference type="PANTHER" id="PTHR35046">
    <property type="entry name" value="ZINC KNUCKLE (CCHC-TYPE) FAMILY PROTEIN"/>
    <property type="match status" value="1"/>
</dbReference>
<dbReference type="GO" id="GO:0003676">
    <property type="term" value="F:nucleic acid binding"/>
    <property type="evidence" value="ECO:0007669"/>
    <property type="project" value="InterPro"/>
</dbReference>
<comment type="caution">
    <text evidence="2">The sequence shown here is derived from an EMBL/GenBank/DDBJ whole genome shotgun (WGS) entry which is preliminary data.</text>
</comment>
<dbReference type="EMBL" id="PGOL01001315">
    <property type="protein sequence ID" value="PKI59194.1"/>
    <property type="molecule type" value="Genomic_DNA"/>
</dbReference>
<dbReference type="GO" id="GO:0015074">
    <property type="term" value="P:DNA integration"/>
    <property type="evidence" value="ECO:0007669"/>
    <property type="project" value="InterPro"/>
</dbReference>
<feature type="domain" description="Integrase catalytic" evidence="1">
    <location>
        <begin position="33"/>
        <end position="193"/>
    </location>
</feature>
<protein>
    <recommendedName>
        <fullName evidence="1">Integrase catalytic domain-containing protein</fullName>
    </recommendedName>
</protein>
<dbReference type="FunFam" id="3.30.420.10:FF:000032">
    <property type="entry name" value="Retrovirus-related Pol polyprotein from transposon 297-like Protein"/>
    <property type="match status" value="1"/>
</dbReference>
<evidence type="ECO:0000259" key="1">
    <source>
        <dbReference type="PROSITE" id="PS50994"/>
    </source>
</evidence>
<reference evidence="2 3" key="1">
    <citation type="submission" date="2017-11" db="EMBL/GenBank/DDBJ databases">
        <title>De-novo sequencing of pomegranate (Punica granatum L.) genome.</title>
        <authorList>
            <person name="Akparov Z."/>
            <person name="Amiraslanov A."/>
            <person name="Hajiyeva S."/>
            <person name="Abbasov M."/>
            <person name="Kaur K."/>
            <person name="Hamwieh A."/>
            <person name="Solovyev V."/>
            <person name="Salamov A."/>
            <person name="Braich B."/>
            <person name="Kosarev P."/>
            <person name="Mahmoud A."/>
            <person name="Hajiyev E."/>
            <person name="Babayeva S."/>
            <person name="Izzatullayeva V."/>
            <person name="Mammadov A."/>
            <person name="Mammadov A."/>
            <person name="Sharifova S."/>
            <person name="Ojaghi J."/>
            <person name="Eynullazada K."/>
            <person name="Bayramov B."/>
            <person name="Abdulazimova A."/>
            <person name="Shahmuradov I."/>
        </authorList>
    </citation>
    <scope>NUCLEOTIDE SEQUENCE [LARGE SCALE GENOMIC DNA]</scope>
    <source>
        <strain evidence="3">cv. AG2017</strain>
        <tissue evidence="2">Leaf</tissue>
    </source>
</reference>
<dbReference type="AlphaFoldDB" id="A0A2I0JSB6"/>
<dbReference type="Proteomes" id="UP000233551">
    <property type="component" value="Unassembled WGS sequence"/>
</dbReference>
<accession>A0A2I0JSB6</accession>
<sequence>MKRDVERICSKCVTCKKAKSTVKPHGMYMPLPVPNEPWTDISMDFILGLPRSNKGQDFIFVVVDRFSKMAHFIPCRKIDDATHIADLFFREVVRLHGIPKTIITDRDAKFLSHFWRVLWGKLGTKLLFSTTCHPQTDGQTEVVNRTLSTLLRIVIKRNLKSWEDCIPFIGFAYNLTVHSSTNFSPFQIVYGFNPLTHLNLIPLPIKE</sequence>
<keyword evidence="3" id="KW-1185">Reference proteome</keyword>